<dbReference type="SUPFAM" id="SSF55729">
    <property type="entry name" value="Acyl-CoA N-acyltransferases (Nat)"/>
    <property type="match status" value="1"/>
</dbReference>
<reference evidence="5" key="1">
    <citation type="submission" date="2015-10" db="EMBL/GenBank/DDBJ databases">
        <title>Genome of Paenibacillus bovis sp. nov.</title>
        <authorList>
            <person name="Wu Z."/>
            <person name="Gao C."/>
            <person name="Liu Z."/>
            <person name="Zheng H."/>
        </authorList>
    </citation>
    <scope>NUCLEOTIDE SEQUENCE [LARGE SCALE GENOMIC DNA]</scope>
    <source>
        <strain evidence="5">BD3526</strain>
    </source>
</reference>
<evidence type="ECO:0000256" key="2">
    <source>
        <dbReference type="ARBA" id="ARBA00023315"/>
    </source>
</evidence>
<dbReference type="AlphaFoldDB" id="A0A172ZMN5"/>
<dbReference type="PANTHER" id="PTHR43877">
    <property type="entry name" value="AMINOALKYLPHOSPHONATE N-ACETYLTRANSFERASE-RELATED-RELATED"/>
    <property type="match status" value="1"/>
</dbReference>
<evidence type="ECO:0000313" key="4">
    <source>
        <dbReference type="EMBL" id="ANF98911.1"/>
    </source>
</evidence>
<dbReference type="Gene3D" id="3.40.630.30">
    <property type="match status" value="1"/>
</dbReference>
<proteinExistence type="predicted"/>
<dbReference type="EMBL" id="CP013023">
    <property type="protein sequence ID" value="ANF98911.1"/>
    <property type="molecule type" value="Genomic_DNA"/>
</dbReference>
<evidence type="ECO:0000313" key="5">
    <source>
        <dbReference type="Proteomes" id="UP000078148"/>
    </source>
</evidence>
<dbReference type="InterPro" id="IPR050832">
    <property type="entry name" value="Bact_Acetyltransf"/>
</dbReference>
<evidence type="ECO:0000259" key="3">
    <source>
        <dbReference type="PROSITE" id="PS51186"/>
    </source>
</evidence>
<accession>A0A172ZMN5</accession>
<keyword evidence="5" id="KW-1185">Reference proteome</keyword>
<dbReference type="KEGG" id="pbv:AR543_19355"/>
<feature type="domain" description="N-acetyltransferase" evidence="3">
    <location>
        <begin position="1"/>
        <end position="185"/>
    </location>
</feature>
<dbReference type="Pfam" id="PF00583">
    <property type="entry name" value="Acetyltransf_1"/>
    <property type="match status" value="1"/>
</dbReference>
<dbReference type="GO" id="GO:0016747">
    <property type="term" value="F:acyltransferase activity, transferring groups other than amino-acyl groups"/>
    <property type="evidence" value="ECO:0007669"/>
    <property type="project" value="InterPro"/>
</dbReference>
<evidence type="ECO:0000256" key="1">
    <source>
        <dbReference type="ARBA" id="ARBA00022679"/>
    </source>
</evidence>
<keyword evidence="2" id="KW-0012">Acyltransferase</keyword>
<organism evidence="4 5">
    <name type="scientific">Paenibacillus bovis</name>
    <dbReference type="NCBI Taxonomy" id="1616788"/>
    <lineage>
        <taxon>Bacteria</taxon>
        <taxon>Bacillati</taxon>
        <taxon>Bacillota</taxon>
        <taxon>Bacilli</taxon>
        <taxon>Bacillales</taxon>
        <taxon>Paenibacillaceae</taxon>
        <taxon>Paenibacillus</taxon>
    </lineage>
</organism>
<dbReference type="PROSITE" id="PS51186">
    <property type="entry name" value="GNAT"/>
    <property type="match status" value="1"/>
</dbReference>
<dbReference type="STRING" id="1616788.AR543_19355"/>
<name>A0A172ZMN5_9BACL</name>
<protein>
    <submittedName>
        <fullName evidence="4">Acetyltransferase</fullName>
    </submittedName>
</protein>
<sequence>MTRKARPEDAAAVVPLIYDAIGEIAYALTGTEHADEAILVMEQLFRSTGNRLSYENVIVTEQDGQVAGFVLSYHGKDIDRLDTPIIQRLQQLGKQADDVIPEAHPDEYYLDSIAVHPAFQGQGIGSRLIASFEQLAAEQGYDRLLLIVDVDNSKARSLYERLGYTEDGMIHIRGHAYHRMVKQQPVT</sequence>
<dbReference type="CDD" id="cd04301">
    <property type="entry name" value="NAT_SF"/>
    <property type="match status" value="1"/>
</dbReference>
<gene>
    <name evidence="4" type="ORF">AR543_19355</name>
</gene>
<dbReference type="InterPro" id="IPR016181">
    <property type="entry name" value="Acyl_CoA_acyltransferase"/>
</dbReference>
<keyword evidence="1 4" id="KW-0808">Transferase</keyword>
<dbReference type="Proteomes" id="UP000078148">
    <property type="component" value="Chromosome"/>
</dbReference>
<dbReference type="InterPro" id="IPR000182">
    <property type="entry name" value="GNAT_dom"/>
</dbReference>
<dbReference type="PANTHER" id="PTHR43877:SF2">
    <property type="entry name" value="AMINOALKYLPHOSPHONATE N-ACETYLTRANSFERASE-RELATED"/>
    <property type="match status" value="1"/>
</dbReference>
<reference evidence="4 5" key="2">
    <citation type="journal article" date="2016" name="Int. J. Syst. Evol. Microbiol.">
        <title>Paenibacillus bovis sp. nov., isolated from raw yak (Bos grunniens) milk.</title>
        <authorList>
            <person name="Gao C."/>
            <person name="Han J."/>
            <person name="Liu Z."/>
            <person name="Xu X."/>
            <person name="Hang F."/>
            <person name="Wu Z."/>
        </authorList>
    </citation>
    <scope>NUCLEOTIDE SEQUENCE [LARGE SCALE GENOMIC DNA]</scope>
    <source>
        <strain evidence="4 5">BD3526</strain>
    </source>
</reference>